<dbReference type="AlphaFoldDB" id="L0ACK8"/>
<dbReference type="PANTHER" id="PTHR46018:SF2">
    <property type="entry name" value="ZINC PHOSPHODIESTERASE ELAC PROTEIN 1"/>
    <property type="match status" value="1"/>
</dbReference>
<comment type="function">
    <text evidence="8">Zinc phosphodiesterase, which displays some tRNA 3'-processing endonuclease activity. Probably involved in tRNA maturation, by removing a 3'-trailer from precursor tRNA.</text>
</comment>
<evidence type="ECO:0000256" key="4">
    <source>
        <dbReference type="ARBA" id="ARBA00022723"/>
    </source>
</evidence>
<evidence type="ECO:0000256" key="7">
    <source>
        <dbReference type="ARBA" id="ARBA00022833"/>
    </source>
</evidence>
<reference evidence="11" key="1">
    <citation type="submission" date="2012-03" db="EMBL/GenBank/DDBJ databases">
        <title>Complete genome of Caldisphaera lagunensis DSM 15908.</title>
        <authorList>
            <person name="Lucas S."/>
            <person name="Copeland A."/>
            <person name="Lapidus A."/>
            <person name="Glavina del Rio T."/>
            <person name="Dalin E."/>
            <person name="Tice H."/>
            <person name="Bruce D."/>
            <person name="Goodwin L."/>
            <person name="Pitluck S."/>
            <person name="Peters L."/>
            <person name="Mikhailova N."/>
            <person name="Teshima H."/>
            <person name="Kyrpides N."/>
            <person name="Mavromatis K."/>
            <person name="Ivanova N."/>
            <person name="Brettin T."/>
            <person name="Detter J.C."/>
            <person name="Han C."/>
            <person name="Larimer F."/>
            <person name="Land M."/>
            <person name="Hauser L."/>
            <person name="Markowitz V."/>
            <person name="Cheng J.-F."/>
            <person name="Hugenholtz P."/>
            <person name="Woyke T."/>
            <person name="Wu D."/>
            <person name="Spring S."/>
            <person name="Schroeder M."/>
            <person name="Brambilla E."/>
            <person name="Klenk H.-P."/>
            <person name="Eisen J.A."/>
        </authorList>
    </citation>
    <scope>NUCLEOTIDE SEQUENCE [LARGE SCALE GENOMIC DNA]</scope>
    <source>
        <strain evidence="11">DSM 15908 / JCM 11604 / IC-154</strain>
    </source>
</reference>
<dbReference type="Gene3D" id="3.60.15.10">
    <property type="entry name" value="Ribonuclease Z/Hydroxyacylglutathione hydrolase-like"/>
    <property type="match status" value="1"/>
</dbReference>
<dbReference type="HOGENOM" id="CLU_031317_2_0_2"/>
<feature type="binding site" evidence="8">
    <location>
        <position position="263"/>
    </location>
    <ligand>
        <name>Zn(2+)</name>
        <dbReference type="ChEBI" id="CHEBI:29105"/>
        <label>2</label>
        <note>catalytic</note>
    </ligand>
</feature>
<comment type="cofactor">
    <cofactor evidence="8">
        <name>Zn(2+)</name>
        <dbReference type="ChEBI" id="CHEBI:29105"/>
    </cofactor>
    <text evidence="8">Binds 2 Zn(2+) ions.</text>
</comment>
<feature type="binding site" evidence="8">
    <location>
        <position position="69"/>
    </location>
    <ligand>
        <name>Zn(2+)</name>
        <dbReference type="ChEBI" id="CHEBI:29105"/>
        <label>2</label>
        <note>catalytic</note>
    </ligand>
</feature>
<dbReference type="EMBL" id="CP003378">
    <property type="protein sequence ID" value="AFZ71154.1"/>
    <property type="molecule type" value="Genomic_DNA"/>
</dbReference>
<dbReference type="Pfam" id="PF23023">
    <property type="entry name" value="Anti-Pycsar_Apyc1"/>
    <property type="match status" value="1"/>
</dbReference>
<dbReference type="GeneID" id="14212709"/>
<feature type="binding site" evidence="8">
    <location>
        <position position="67"/>
    </location>
    <ligand>
        <name>Zn(2+)</name>
        <dbReference type="ChEBI" id="CHEBI:29105"/>
        <label>1</label>
        <note>catalytic</note>
    </ligand>
</feature>
<evidence type="ECO:0000313" key="11">
    <source>
        <dbReference type="Proteomes" id="UP000010469"/>
    </source>
</evidence>
<dbReference type="FunCoup" id="L0ACK8">
    <property type="interactions" value="117"/>
</dbReference>
<proteinExistence type="inferred from homology"/>
<feature type="binding site" evidence="8">
    <location>
        <position position="147"/>
    </location>
    <ligand>
        <name>Zn(2+)</name>
        <dbReference type="ChEBI" id="CHEBI:29105"/>
        <label>1</label>
        <note>catalytic</note>
    </ligand>
</feature>
<name>L0ACK8_CALLD</name>
<dbReference type="GO" id="GO:0008270">
    <property type="term" value="F:zinc ion binding"/>
    <property type="evidence" value="ECO:0007669"/>
    <property type="project" value="UniProtKB-UniRule"/>
</dbReference>
<dbReference type="Proteomes" id="UP000010469">
    <property type="component" value="Chromosome"/>
</dbReference>
<organism evidence="10 11">
    <name type="scientific">Caldisphaera lagunensis (strain DSM 15908 / JCM 11604 / ANMR 0165 / IC-154)</name>
    <dbReference type="NCBI Taxonomy" id="1056495"/>
    <lineage>
        <taxon>Archaea</taxon>
        <taxon>Thermoproteota</taxon>
        <taxon>Thermoprotei</taxon>
        <taxon>Acidilobales</taxon>
        <taxon>Caldisphaeraceae</taxon>
        <taxon>Caldisphaera</taxon>
    </lineage>
</organism>
<comment type="similarity">
    <text evidence="8">Belongs to the RNase Z family.</text>
</comment>
<comment type="subunit">
    <text evidence="1 8">Homodimer.</text>
</comment>
<dbReference type="HAMAP" id="MF_01818">
    <property type="entry name" value="RNase_Z_BN"/>
    <property type="match status" value="1"/>
</dbReference>
<dbReference type="InParanoid" id="L0ACK8"/>
<keyword evidence="2 8" id="KW-0819">tRNA processing</keyword>
<evidence type="ECO:0000256" key="5">
    <source>
        <dbReference type="ARBA" id="ARBA00022759"/>
    </source>
</evidence>
<feature type="active site" description="Proton acceptor" evidence="8">
    <location>
        <position position="69"/>
    </location>
</feature>
<dbReference type="STRING" id="1056495.Calag_1449"/>
<accession>L0ACK8</accession>
<sequence>MTRWIELTTLGTGGAYPGENRFTASYVIRDWLGNVVLLDVGEGTQYRLRQADIPLTRISTILITHGHGDHINGLPGLLQSMYLNTRNIPLNIIASSDVIKFIKDTLEVEGAHLGFSINLYEINQEGKIEIFNQKGDKINVYWHPSCHSREAYCYTLEWNLRPRINVEEMKRQGIIPGPDVEKYIESNDDKMLIRLNPFRISYTGDTKPCDSIIKCIKDSDVIIHESTFSDDNEKEADQFFHSTGRRAALDAKNSRASLLILSHISSRYEGYEALEIEKQAKEEFKNTILTWDLARFRFII</sequence>
<keyword evidence="7 8" id="KW-0862">Zinc</keyword>
<dbReference type="SUPFAM" id="SSF56281">
    <property type="entry name" value="Metallo-hydrolase/oxidoreductase"/>
    <property type="match status" value="1"/>
</dbReference>
<gene>
    <name evidence="8" type="primary">rnz</name>
    <name evidence="10" type="ordered locus">Calag_1449</name>
</gene>
<feature type="binding site" evidence="8">
    <location>
        <position position="70"/>
    </location>
    <ligand>
        <name>Zn(2+)</name>
        <dbReference type="ChEBI" id="CHEBI:29105"/>
        <label>2</label>
        <note>catalytic</note>
    </ligand>
</feature>
<dbReference type="CDD" id="cd07717">
    <property type="entry name" value="RNaseZ_ZiPD-like_MBL-fold"/>
    <property type="match status" value="1"/>
</dbReference>
<dbReference type="SMART" id="SM00849">
    <property type="entry name" value="Lactamase_B"/>
    <property type="match status" value="1"/>
</dbReference>
<feature type="binding site" evidence="8">
    <location>
        <position position="205"/>
    </location>
    <ligand>
        <name>Zn(2+)</name>
        <dbReference type="ChEBI" id="CHEBI:29105"/>
        <label>1</label>
        <note>catalytic</note>
    </ligand>
</feature>
<evidence type="ECO:0000256" key="6">
    <source>
        <dbReference type="ARBA" id="ARBA00022801"/>
    </source>
</evidence>
<evidence type="ECO:0000256" key="8">
    <source>
        <dbReference type="HAMAP-Rule" id="MF_01818"/>
    </source>
</evidence>
<dbReference type="InterPro" id="IPR013471">
    <property type="entry name" value="RNase_Z/BN"/>
</dbReference>
<dbReference type="InterPro" id="IPR001279">
    <property type="entry name" value="Metallo-B-lactamas"/>
</dbReference>
<evidence type="ECO:0000313" key="10">
    <source>
        <dbReference type="EMBL" id="AFZ71154.1"/>
    </source>
</evidence>
<dbReference type="OrthoDB" id="85118at2157"/>
<evidence type="ECO:0000256" key="1">
    <source>
        <dbReference type="ARBA" id="ARBA00011738"/>
    </source>
</evidence>
<keyword evidence="6 8" id="KW-0378">Hydrolase</keyword>
<dbReference type="EC" id="3.1.26.11" evidence="8"/>
<keyword evidence="5 8" id="KW-0255">Endonuclease</keyword>
<comment type="catalytic activity">
    <reaction evidence="8">
        <text>Endonucleolytic cleavage of RNA, removing extra 3' nucleotides from tRNA precursor, generating 3' termini of tRNAs. A 3'-hydroxy group is left at the tRNA terminus and a 5'-phosphoryl group is left at the trailer molecule.</text>
        <dbReference type="EC" id="3.1.26.11"/>
    </reaction>
</comment>
<feature type="domain" description="Metallo-beta-lactamase" evidence="9">
    <location>
        <begin position="22"/>
        <end position="205"/>
    </location>
</feature>
<protein>
    <recommendedName>
        <fullName evidence="8">Ribonuclease Z</fullName>
        <shortName evidence="8">RNase Z</shortName>
        <ecNumber evidence="8">3.1.26.11</ecNumber>
    </recommendedName>
    <alternativeName>
        <fullName evidence="8">tRNA 3 endonuclease</fullName>
    </alternativeName>
    <alternativeName>
        <fullName evidence="8">tRNase Z</fullName>
    </alternativeName>
</protein>
<dbReference type="RefSeq" id="WP_015233051.1">
    <property type="nucleotide sequence ID" value="NC_019791.1"/>
</dbReference>
<evidence type="ECO:0000256" key="3">
    <source>
        <dbReference type="ARBA" id="ARBA00022722"/>
    </source>
</evidence>
<dbReference type="PANTHER" id="PTHR46018">
    <property type="entry name" value="ZINC PHOSPHODIESTERASE ELAC PROTEIN 1"/>
    <property type="match status" value="1"/>
</dbReference>
<feature type="binding site" evidence="8">
    <location>
        <position position="205"/>
    </location>
    <ligand>
        <name>Zn(2+)</name>
        <dbReference type="ChEBI" id="CHEBI:29105"/>
        <label>2</label>
        <note>catalytic</note>
    </ligand>
</feature>
<dbReference type="GO" id="GO:0042781">
    <property type="term" value="F:3'-tRNA processing endoribonuclease activity"/>
    <property type="evidence" value="ECO:0007669"/>
    <property type="project" value="UniProtKB-UniRule"/>
</dbReference>
<dbReference type="eggNOG" id="arCOG00501">
    <property type="taxonomic scope" value="Archaea"/>
</dbReference>
<keyword evidence="3 8" id="KW-0540">Nuclease</keyword>
<feature type="binding site" evidence="8">
    <location>
        <position position="65"/>
    </location>
    <ligand>
        <name>Zn(2+)</name>
        <dbReference type="ChEBI" id="CHEBI:29105"/>
        <label>1</label>
        <note>catalytic</note>
    </ligand>
</feature>
<evidence type="ECO:0000259" key="9">
    <source>
        <dbReference type="SMART" id="SM00849"/>
    </source>
</evidence>
<dbReference type="KEGG" id="clg:Calag_1449"/>
<keyword evidence="4 8" id="KW-0479">Metal-binding</keyword>
<evidence type="ECO:0000256" key="2">
    <source>
        <dbReference type="ARBA" id="ARBA00022694"/>
    </source>
</evidence>
<dbReference type="InterPro" id="IPR036866">
    <property type="entry name" value="RibonucZ/Hydroxyglut_hydro"/>
</dbReference>
<keyword evidence="11" id="KW-1185">Reference proteome</keyword>